<keyword evidence="3 6" id="KW-0378">Hydrolase</keyword>
<dbReference type="InterPro" id="IPR022684">
    <property type="entry name" value="Calpain_cysteine_protease"/>
</dbReference>
<dbReference type="SUPFAM" id="SSF54001">
    <property type="entry name" value="Cysteine proteinases"/>
    <property type="match status" value="2"/>
</dbReference>
<dbReference type="PRINTS" id="PR00704">
    <property type="entry name" value="CALPAIN"/>
</dbReference>
<dbReference type="InterPro" id="IPR038765">
    <property type="entry name" value="Papain-like_cys_pep_sf"/>
</dbReference>
<dbReference type="PANTHER" id="PTHR46143">
    <property type="entry name" value="CALPAIN-7"/>
    <property type="match status" value="1"/>
</dbReference>
<evidence type="ECO:0000259" key="7">
    <source>
        <dbReference type="PROSITE" id="PS50203"/>
    </source>
</evidence>
<gene>
    <name evidence="8" type="ORF">OSB1V03_LOCUS17435</name>
</gene>
<keyword evidence="9" id="KW-1185">Reference proteome</keyword>
<proteinExistence type="inferred from homology"/>
<evidence type="ECO:0000256" key="6">
    <source>
        <dbReference type="PROSITE-ProRule" id="PRU00239"/>
    </source>
</evidence>
<dbReference type="GO" id="GO:0004198">
    <property type="term" value="F:calcium-dependent cysteine-type endopeptidase activity"/>
    <property type="evidence" value="ECO:0007669"/>
    <property type="project" value="InterPro"/>
</dbReference>
<dbReference type="Gene3D" id="2.60.120.380">
    <property type="match status" value="2"/>
</dbReference>
<evidence type="ECO:0000256" key="5">
    <source>
        <dbReference type="PIRSR" id="PIRSR622684-1"/>
    </source>
</evidence>
<reference evidence="8" key="1">
    <citation type="submission" date="2020-11" db="EMBL/GenBank/DDBJ databases">
        <authorList>
            <person name="Tran Van P."/>
        </authorList>
    </citation>
    <scope>NUCLEOTIDE SEQUENCE</scope>
</reference>
<dbReference type="PANTHER" id="PTHR46143:SF1">
    <property type="entry name" value="CALPAIN-7"/>
    <property type="match status" value="1"/>
</dbReference>
<dbReference type="GO" id="GO:0006508">
    <property type="term" value="P:proteolysis"/>
    <property type="evidence" value="ECO:0007669"/>
    <property type="project" value="UniProtKB-KW"/>
</dbReference>
<dbReference type="EMBL" id="CAJPIZ010020992">
    <property type="protein sequence ID" value="CAG2117482.1"/>
    <property type="molecule type" value="Genomic_DNA"/>
</dbReference>
<dbReference type="InterPro" id="IPR022682">
    <property type="entry name" value="Calpain_domain_III"/>
</dbReference>
<dbReference type="Pfam" id="PF00648">
    <property type="entry name" value="Peptidase_C2"/>
    <property type="match status" value="1"/>
</dbReference>
<evidence type="ECO:0000256" key="3">
    <source>
        <dbReference type="ARBA" id="ARBA00022801"/>
    </source>
</evidence>
<protein>
    <recommendedName>
        <fullName evidence="7">Calpain catalytic domain-containing protein</fullName>
    </recommendedName>
</protein>
<feature type="non-terminal residue" evidence="8">
    <location>
        <position position="639"/>
    </location>
</feature>
<sequence length="639" mass="72984">RNQTKDDSLKNKLTALATSALDRAEVLKQPSKSSTTTDCDLNTGINDLKLSPKSVVPVGQSSTGITSGQSLSPQHVISGQSAYTREEIQVLRTTSLINGREYVPFLNVDLKERFSYPMPFSDRDGLLVLAPKQKNQFQRWARLEELTREPAVIADAVDCFAIKQTIVSDCSFVASLAVSALYEKRFNKRLITTIIYPQRRDGRPVYNPCGKYMIKFNLNGVSRKILIDDRLPVDRFGQLLCSYSSNRNEFWVSLLEKAYMKVMGGYDFPGSNSNIDLHSLTGWIPERLSIHGHESEKERTFKIRIDNIRDLHSLTGWIPERLSIHGHESEKERTFKMLCERHAKGDVLITFATGELNDAECERTGLVATHAYALLDIKAVQNKRLFLLKNPWSHLRWKGNYSERDVNNWTPSLKEALHYDPQSARNFDNGVFWIDIDSLYQFYDVAYLNWSPALFKYTYCTHDSWNAGVGPVKDLYFIGDNPQYNLTLKSGDSTVWVLLTRHITDKSDFANNNEYIALLVYKNNGEKVYMPFDPPPYIDGVRINSPHYLCKITPKPQEPCSRYTLAISQYEKSTTINYTIRVYSTGAFQLKKLLNPYKYKEMEKNGKWTADTAGGCANNRDTYHKNPVYQFTITGANDA</sequence>
<dbReference type="PROSITE" id="PS50203">
    <property type="entry name" value="CALPAIN_CAT"/>
    <property type="match status" value="1"/>
</dbReference>
<accession>A0A7R9LBX4</accession>
<dbReference type="SUPFAM" id="SSF49758">
    <property type="entry name" value="Calpain large subunit, middle domain (domain III)"/>
    <property type="match status" value="2"/>
</dbReference>
<feature type="domain" description="Calpain catalytic" evidence="7">
    <location>
        <begin position="119"/>
        <end position="452"/>
    </location>
</feature>
<dbReference type="Gene3D" id="3.90.70.10">
    <property type="entry name" value="Cysteine proteinases"/>
    <property type="match status" value="1"/>
</dbReference>
<dbReference type="OrthoDB" id="167576at2759"/>
<dbReference type="EMBL" id="OC875567">
    <property type="protein sequence ID" value="CAD7638541.1"/>
    <property type="molecule type" value="Genomic_DNA"/>
</dbReference>
<dbReference type="InterPro" id="IPR051297">
    <property type="entry name" value="PalB/RIM13"/>
</dbReference>
<dbReference type="InterPro" id="IPR036213">
    <property type="entry name" value="Calpain_III_sf"/>
</dbReference>
<dbReference type="Pfam" id="PF01067">
    <property type="entry name" value="Calpain_III"/>
    <property type="match status" value="1"/>
</dbReference>
<evidence type="ECO:0000313" key="9">
    <source>
        <dbReference type="Proteomes" id="UP000759131"/>
    </source>
</evidence>
<dbReference type="CDD" id="cd00044">
    <property type="entry name" value="CysPc"/>
    <property type="match status" value="1"/>
</dbReference>
<evidence type="ECO:0000256" key="2">
    <source>
        <dbReference type="ARBA" id="ARBA00022670"/>
    </source>
</evidence>
<name>A0A7R9LBX4_9ACAR</name>
<feature type="active site" evidence="5 6">
    <location>
        <position position="390"/>
    </location>
</feature>
<feature type="active site" evidence="5 6">
    <location>
        <position position="370"/>
    </location>
</feature>
<evidence type="ECO:0000256" key="4">
    <source>
        <dbReference type="ARBA" id="ARBA00022807"/>
    </source>
</evidence>
<feature type="non-terminal residue" evidence="8">
    <location>
        <position position="1"/>
    </location>
</feature>
<comment type="similarity">
    <text evidence="1">Belongs to the peptidase C2 family.</text>
</comment>
<dbReference type="Proteomes" id="UP000759131">
    <property type="component" value="Unassembled WGS sequence"/>
</dbReference>
<dbReference type="InterPro" id="IPR001300">
    <property type="entry name" value="Peptidase_C2_calpain_cat"/>
</dbReference>
<evidence type="ECO:0000313" key="8">
    <source>
        <dbReference type="EMBL" id="CAD7638541.1"/>
    </source>
</evidence>
<evidence type="ECO:0000256" key="1">
    <source>
        <dbReference type="ARBA" id="ARBA00007623"/>
    </source>
</evidence>
<feature type="active site" evidence="5 6">
    <location>
        <position position="170"/>
    </location>
</feature>
<dbReference type="SMART" id="SM00230">
    <property type="entry name" value="CysPc"/>
    <property type="match status" value="1"/>
</dbReference>
<keyword evidence="2 6" id="KW-0645">Protease</keyword>
<dbReference type="AlphaFoldDB" id="A0A7R9LBX4"/>
<keyword evidence="4 6" id="KW-0788">Thiol protease</keyword>
<organism evidence="8">
    <name type="scientific">Medioppia subpectinata</name>
    <dbReference type="NCBI Taxonomy" id="1979941"/>
    <lineage>
        <taxon>Eukaryota</taxon>
        <taxon>Metazoa</taxon>
        <taxon>Ecdysozoa</taxon>
        <taxon>Arthropoda</taxon>
        <taxon>Chelicerata</taxon>
        <taxon>Arachnida</taxon>
        <taxon>Acari</taxon>
        <taxon>Acariformes</taxon>
        <taxon>Sarcoptiformes</taxon>
        <taxon>Oribatida</taxon>
        <taxon>Brachypylina</taxon>
        <taxon>Oppioidea</taxon>
        <taxon>Oppiidae</taxon>
        <taxon>Medioppia</taxon>
    </lineage>
</organism>